<dbReference type="NCBIfam" id="NF046062">
    <property type="entry name" value="citrull_CtlX"/>
    <property type="match status" value="1"/>
</dbReference>
<dbReference type="PANTHER" id="PTHR43224">
    <property type="entry name" value="AMIDINOTRANSFERASE"/>
    <property type="match status" value="1"/>
</dbReference>
<dbReference type="AlphaFoldDB" id="A0A1I7BBY7"/>
<accession>A0A1I7BBY7</accession>
<dbReference type="Proteomes" id="UP000183371">
    <property type="component" value="Unassembled WGS sequence"/>
</dbReference>
<dbReference type="InterPro" id="IPR014541">
    <property type="entry name" value="Amdntrnsf_FN0238"/>
</dbReference>
<dbReference type="SUPFAM" id="SSF55909">
    <property type="entry name" value="Pentein"/>
    <property type="match status" value="1"/>
</dbReference>
<reference evidence="2" key="1">
    <citation type="submission" date="2016-10" db="EMBL/GenBank/DDBJ databases">
        <authorList>
            <person name="Varghese N."/>
            <person name="Submissions S."/>
        </authorList>
    </citation>
    <scope>NUCLEOTIDE SEQUENCE [LARGE SCALE GENOMIC DNA]</scope>
    <source>
        <strain evidence="2">DSM 17465</strain>
    </source>
</reference>
<dbReference type="RefSeq" id="WP_208608946.1">
    <property type="nucleotide sequence ID" value="NZ_FPBD01000003.1"/>
</dbReference>
<proteinExistence type="predicted"/>
<name>A0A1I7BBY7_9HYPH</name>
<dbReference type="Gene3D" id="3.75.10.10">
    <property type="entry name" value="L-arginine/glycine Amidinotransferase, Chain A"/>
    <property type="match status" value="1"/>
</dbReference>
<dbReference type="Pfam" id="PF19420">
    <property type="entry name" value="DDAH_eukar"/>
    <property type="match status" value="1"/>
</dbReference>
<dbReference type="PIRSF" id="PIRSF028188">
    <property type="entry name" value="Amdntrnsf_FN0238"/>
    <property type="match status" value="1"/>
</dbReference>
<gene>
    <name evidence="1" type="ORF">SAMN05444141_103853</name>
</gene>
<dbReference type="EMBL" id="FPBD01000003">
    <property type="protein sequence ID" value="SFT84713.1"/>
    <property type="molecule type" value="Genomic_DNA"/>
</dbReference>
<dbReference type="PANTHER" id="PTHR43224:SF1">
    <property type="entry name" value="AMIDINOTRANSFERASE"/>
    <property type="match status" value="1"/>
</dbReference>
<keyword evidence="2" id="KW-1185">Reference proteome</keyword>
<protein>
    <recommendedName>
        <fullName evidence="3">Amidinotransferase</fullName>
    </recommendedName>
</protein>
<evidence type="ECO:0000313" key="2">
    <source>
        <dbReference type="Proteomes" id="UP000183371"/>
    </source>
</evidence>
<organism evidence="1 2">
    <name type="scientific">Pseudovibrio denitrificans</name>
    <dbReference type="NCBI Taxonomy" id="258256"/>
    <lineage>
        <taxon>Bacteria</taxon>
        <taxon>Pseudomonadati</taxon>
        <taxon>Pseudomonadota</taxon>
        <taxon>Alphaproteobacteria</taxon>
        <taxon>Hyphomicrobiales</taxon>
        <taxon>Stappiaceae</taxon>
        <taxon>Pseudovibrio</taxon>
    </lineage>
</organism>
<evidence type="ECO:0000313" key="1">
    <source>
        <dbReference type="EMBL" id="SFT84713.1"/>
    </source>
</evidence>
<sequence>MTIHRPTLRSVQAPTAVVMIRPLFFSTSKDAGQSSSRSLIGEAQADIDFAEQAYVEISTAADELIRHGVDVHLFEDKSRETPHSVFLNNWLSTHAGGYVTIYPMHAENRRKERREDVIDLLKAEYRVQDVVDYSELEEEQQFLEGTGAMVFDNVERVVYAVPSNHADRQALEQFCNHFKYEPVIFEAQDAEGNPVAHTNSILCIGTGVALLGSDMITDPAKKAEIITRLEQSGRQVVHLTNDQITACAGRAIELHSKTEGLLLAMSQGAYASLKQEQVDLIEQSAKIVQLKLDTIEQAGGSARCAMAGIHLNQREAETEAEVEKLVEAT</sequence>
<evidence type="ECO:0008006" key="3">
    <source>
        <dbReference type="Google" id="ProtNLM"/>
    </source>
</evidence>